<organism evidence="5 6">
    <name type="scientific">Erinaceus europaeus</name>
    <name type="common">Western European hedgehog</name>
    <dbReference type="NCBI Taxonomy" id="9365"/>
    <lineage>
        <taxon>Eukaryota</taxon>
        <taxon>Metazoa</taxon>
        <taxon>Chordata</taxon>
        <taxon>Craniata</taxon>
        <taxon>Vertebrata</taxon>
        <taxon>Euteleostomi</taxon>
        <taxon>Mammalia</taxon>
        <taxon>Eutheria</taxon>
        <taxon>Laurasiatheria</taxon>
        <taxon>Eulipotyphla</taxon>
        <taxon>Erinaceidae</taxon>
        <taxon>Erinaceinae</taxon>
        <taxon>Erinaceus</taxon>
    </lineage>
</organism>
<feature type="region of interest" description="Disordered" evidence="3">
    <location>
        <begin position="150"/>
        <end position="181"/>
    </location>
</feature>
<dbReference type="InterPro" id="IPR000679">
    <property type="entry name" value="Znf_GATA"/>
</dbReference>
<dbReference type="Proteomes" id="UP001652624">
    <property type="component" value="Chromosome 23"/>
</dbReference>
<evidence type="ECO:0000313" key="5">
    <source>
        <dbReference type="Proteomes" id="UP001652624"/>
    </source>
</evidence>
<keyword evidence="5" id="KW-1185">Reference proteome</keyword>
<feature type="compositionally biased region" description="Pro residues" evidence="3">
    <location>
        <begin position="157"/>
        <end position="171"/>
    </location>
</feature>
<feature type="region of interest" description="Disordered" evidence="3">
    <location>
        <begin position="1"/>
        <end position="22"/>
    </location>
</feature>
<dbReference type="SMART" id="SM00401">
    <property type="entry name" value="ZnF_GATA"/>
    <property type="match status" value="1"/>
</dbReference>
<dbReference type="RefSeq" id="XP_060037693.1">
    <property type="nucleotide sequence ID" value="XM_060181710.1"/>
</dbReference>
<feature type="domain" description="GATA-type" evidence="4">
    <location>
        <begin position="180"/>
        <end position="214"/>
    </location>
</feature>
<dbReference type="InterPro" id="IPR053116">
    <property type="entry name" value="GATA-type_Znf_Regulator"/>
</dbReference>
<feature type="compositionally biased region" description="Polar residues" evidence="3">
    <location>
        <begin position="1"/>
        <end position="11"/>
    </location>
</feature>
<evidence type="ECO:0000259" key="4">
    <source>
        <dbReference type="PROSITE" id="PS50114"/>
    </source>
</evidence>
<name>A0ABM3WMA0_ERIEU</name>
<dbReference type="PANTHER" id="PTHR47341:SF1">
    <property type="entry name" value="GATA-TYPE ZINC FINGER PROTEIN 1"/>
    <property type="match status" value="1"/>
</dbReference>
<dbReference type="Pfam" id="PF00320">
    <property type="entry name" value="GATA"/>
    <property type="match status" value="1"/>
</dbReference>
<evidence type="ECO:0000256" key="3">
    <source>
        <dbReference type="SAM" id="MobiDB-lite"/>
    </source>
</evidence>
<gene>
    <name evidence="6" type="primary">ZGLP1</name>
</gene>
<dbReference type="PANTHER" id="PTHR47341">
    <property type="entry name" value="GATA-TYPE ZINC FINGER PROTEIN 1"/>
    <property type="match status" value="1"/>
</dbReference>
<evidence type="ECO:0000256" key="1">
    <source>
        <dbReference type="ARBA" id="ARBA00023242"/>
    </source>
</evidence>
<dbReference type="PRINTS" id="PR00619">
    <property type="entry name" value="GATAZNFINGER"/>
</dbReference>
<dbReference type="Gene3D" id="3.30.50.10">
    <property type="entry name" value="Erythroid Transcription Factor GATA-1, subunit A"/>
    <property type="match status" value="1"/>
</dbReference>
<dbReference type="CDD" id="cd00202">
    <property type="entry name" value="ZnF_GATA"/>
    <property type="match status" value="1"/>
</dbReference>
<evidence type="ECO:0000256" key="2">
    <source>
        <dbReference type="PROSITE-ProRule" id="PRU00094"/>
    </source>
</evidence>
<accession>A0ABM3WMA0</accession>
<keyword evidence="1" id="KW-0539">Nucleus</keyword>
<protein>
    <submittedName>
        <fullName evidence="6">GATA-type zinc finger protein 1</fullName>
    </submittedName>
</protein>
<keyword evidence="2" id="KW-0479">Metal-binding</keyword>
<dbReference type="GeneID" id="103116163"/>
<dbReference type="SUPFAM" id="SSF57716">
    <property type="entry name" value="Glucocorticoid receptor-like (DNA-binding domain)"/>
    <property type="match status" value="1"/>
</dbReference>
<feature type="region of interest" description="Disordered" evidence="3">
    <location>
        <begin position="55"/>
        <end position="125"/>
    </location>
</feature>
<keyword evidence="2" id="KW-0862">Zinc</keyword>
<reference evidence="6" key="1">
    <citation type="submission" date="2025-08" db="UniProtKB">
        <authorList>
            <consortium name="RefSeq"/>
        </authorList>
    </citation>
    <scope>IDENTIFICATION</scope>
</reference>
<evidence type="ECO:0000313" key="6">
    <source>
        <dbReference type="RefSeq" id="XP_060037693.1"/>
    </source>
</evidence>
<keyword evidence="2" id="KW-0863">Zinc-finger</keyword>
<dbReference type="PROSITE" id="PS50114">
    <property type="entry name" value="GATA_ZN_FINGER_2"/>
    <property type="match status" value="1"/>
</dbReference>
<proteinExistence type="predicted"/>
<dbReference type="InterPro" id="IPR013088">
    <property type="entry name" value="Znf_NHR/GATA"/>
</dbReference>
<sequence length="263" mass="28980">MEATQAPNFSMLQPPPARCLHPEAPLERPGGILGFLRPNGRAFWPPRLLQETLDTQSLRPRWDPKILGTPGHPHPSSEGQNPQPQACPPCCRRRLGLPGIPQAPPVQRRPRKQAHPQRACERGDPGFEGVTLRFLIQPDSSLRIIPSYSLASSSRPQGPPPEPPRSPPTPPGGSDALGPRRCASCRTQRTPLWRDAEDGTPLCNACGIRYKKYGTRCSSCWLVPRKNLQPKRFCGRCGLPLGTPHDGDPRWKSPAWGPRATLS</sequence>